<evidence type="ECO:0000313" key="5">
    <source>
        <dbReference type="Proteomes" id="UP000824125"/>
    </source>
</evidence>
<keyword evidence="2" id="KW-0732">Signal</keyword>
<reference evidence="4" key="2">
    <citation type="journal article" date="2021" name="PeerJ">
        <title>Extensive microbial diversity within the chicken gut microbiome revealed by metagenomics and culture.</title>
        <authorList>
            <person name="Gilroy R."/>
            <person name="Ravi A."/>
            <person name="Getino M."/>
            <person name="Pursley I."/>
            <person name="Horton D.L."/>
            <person name="Alikhan N.F."/>
            <person name="Baker D."/>
            <person name="Gharbi K."/>
            <person name="Hall N."/>
            <person name="Watson M."/>
            <person name="Adriaenssens E.M."/>
            <person name="Foster-Nyarko E."/>
            <person name="Jarju S."/>
            <person name="Secka A."/>
            <person name="Antonio M."/>
            <person name="Oren A."/>
            <person name="Chaudhuri R.R."/>
            <person name="La Ragione R."/>
            <person name="Hildebrand F."/>
            <person name="Pallen M.J."/>
        </authorList>
    </citation>
    <scope>NUCLEOTIDE SEQUENCE</scope>
    <source>
        <strain evidence="4">CHK176-6737</strain>
    </source>
</reference>
<feature type="domain" description="Right handed beta helix" evidence="3">
    <location>
        <begin position="341"/>
        <end position="435"/>
    </location>
</feature>
<proteinExistence type="predicted"/>
<comment type="caution">
    <text evidence="4">The sequence shown here is derived from an EMBL/GenBank/DDBJ whole genome shotgun (WGS) entry which is preliminary data.</text>
</comment>
<dbReference type="SUPFAM" id="SSF51126">
    <property type="entry name" value="Pectin lyase-like"/>
    <property type="match status" value="1"/>
</dbReference>
<evidence type="ECO:0000256" key="1">
    <source>
        <dbReference type="SAM" id="MobiDB-lite"/>
    </source>
</evidence>
<dbReference type="Pfam" id="PF13229">
    <property type="entry name" value="Beta_helix"/>
    <property type="match status" value="1"/>
</dbReference>
<feature type="region of interest" description="Disordered" evidence="1">
    <location>
        <begin position="47"/>
        <end position="75"/>
    </location>
</feature>
<reference evidence="4" key="1">
    <citation type="submission" date="2020-10" db="EMBL/GenBank/DDBJ databases">
        <authorList>
            <person name="Gilroy R."/>
        </authorList>
    </citation>
    <scope>NUCLEOTIDE SEQUENCE</scope>
    <source>
        <strain evidence="4">CHK176-6737</strain>
    </source>
</reference>
<dbReference type="InterPro" id="IPR039448">
    <property type="entry name" value="Beta_helix"/>
</dbReference>
<dbReference type="SMART" id="SM00710">
    <property type="entry name" value="PbH1"/>
    <property type="match status" value="6"/>
</dbReference>
<name>A0A9D1MTC8_9FIRM</name>
<dbReference type="AlphaFoldDB" id="A0A9D1MTC8"/>
<dbReference type="InterPro" id="IPR006626">
    <property type="entry name" value="PbH1"/>
</dbReference>
<evidence type="ECO:0000313" key="4">
    <source>
        <dbReference type="EMBL" id="HIU68365.1"/>
    </source>
</evidence>
<dbReference type="EMBL" id="DVNM01000002">
    <property type="protein sequence ID" value="HIU68365.1"/>
    <property type="molecule type" value="Genomic_DNA"/>
</dbReference>
<protein>
    <submittedName>
        <fullName evidence="4">Right-handed parallel beta-helix repeat-containing protein</fullName>
    </submittedName>
</protein>
<dbReference type="Proteomes" id="UP000824125">
    <property type="component" value="Unassembled WGS sequence"/>
</dbReference>
<dbReference type="PROSITE" id="PS51257">
    <property type="entry name" value="PROKAR_LIPOPROTEIN"/>
    <property type="match status" value="1"/>
</dbReference>
<evidence type="ECO:0000256" key="2">
    <source>
        <dbReference type="SAM" id="SignalP"/>
    </source>
</evidence>
<sequence length="713" mass="78233">MRAMKKIICLLLSALLGGAFVSCASQKTMADKQPAPVNLAVAEQREREQKNGDIYVSPSGSDQNPGTKEQPVQTPQRAVELARALDQAEKVIYLADGEYSITSLTLTAEDSGITFFAENSAVFNGGLTLDPADFEDYQGDIKVLDLSKYGVTAEQIGQVRAFGQYNQAEKYDAAGSLYCELFCDNVRMTLARYPNAGEYLYTGKILDNGDSKEVYTDKGTETNPDWETMKNPRGGTFEADKAVTDRVKTWTNSDDIWMFGYFQYDWADSTTPLKEVGDGTVTTAYASVYGFKEGMPYYFFNVFEELDTQNEWYIDKDELKLYFIPPADFQNKSLEISLAVSNLITLQDAQNITFDGITFTGTRASAICGTGSDITIQNCTVKNVGENAIDLTGERILVENNEITATGKAGILLTGGDRETLTSSENVVTNNLIHDWSQVYRTYQAAVSLDGVGAVCSHNEIYNSPHEAVTYSGNNHVIEYNVIHDVVQESSDAGAIYAGRSWSYYGNVIRYNCIYNIGSGTFAPSGIYFDDALSGQQAYGNLLVNIPGSAFLLGGGRDLKIENNLIVNAATPIAYDDRAMIGSSSSSWFRHSQTPGEGLWATLSEVDIHSKAWQDAFPQLAELSDDFENTDDPLFAANPANSSVKHNVVVNEKKEIGDISKGAEKYSDISENTLYKLSDSPFAADGDYTLTQAPDGFEQLPFSQMGRTYTTVD</sequence>
<gene>
    <name evidence="4" type="ORF">IAD23_00215</name>
</gene>
<feature type="compositionally biased region" description="Polar residues" evidence="1">
    <location>
        <begin position="58"/>
        <end position="75"/>
    </location>
</feature>
<feature type="signal peptide" evidence="2">
    <location>
        <begin position="1"/>
        <end position="24"/>
    </location>
</feature>
<evidence type="ECO:0000259" key="3">
    <source>
        <dbReference type="Pfam" id="PF13229"/>
    </source>
</evidence>
<dbReference type="PANTHER" id="PTHR36453">
    <property type="entry name" value="SECRETED PROTEIN-RELATED"/>
    <property type="match status" value="1"/>
</dbReference>
<dbReference type="InterPro" id="IPR011050">
    <property type="entry name" value="Pectin_lyase_fold/virulence"/>
</dbReference>
<dbReference type="PANTHER" id="PTHR36453:SF1">
    <property type="entry name" value="RIGHT HANDED BETA HELIX DOMAIN-CONTAINING PROTEIN"/>
    <property type="match status" value="1"/>
</dbReference>
<dbReference type="InterPro" id="IPR012334">
    <property type="entry name" value="Pectin_lyas_fold"/>
</dbReference>
<dbReference type="Gene3D" id="2.160.20.10">
    <property type="entry name" value="Single-stranded right-handed beta-helix, Pectin lyase-like"/>
    <property type="match status" value="2"/>
</dbReference>
<feature type="chain" id="PRO_5039621427" evidence="2">
    <location>
        <begin position="25"/>
        <end position="713"/>
    </location>
</feature>
<organism evidence="4 5">
    <name type="scientific">Candidatus Scybalenecus merdavium</name>
    <dbReference type="NCBI Taxonomy" id="2840939"/>
    <lineage>
        <taxon>Bacteria</taxon>
        <taxon>Bacillati</taxon>
        <taxon>Bacillota</taxon>
        <taxon>Clostridia</taxon>
        <taxon>Eubacteriales</taxon>
        <taxon>Oscillospiraceae</taxon>
        <taxon>Oscillospiraceae incertae sedis</taxon>
        <taxon>Candidatus Scybalenecus</taxon>
    </lineage>
</organism>
<accession>A0A9D1MTC8</accession>